<feature type="region of interest" description="Disordered" evidence="1">
    <location>
        <begin position="89"/>
        <end position="147"/>
    </location>
</feature>
<protein>
    <recommendedName>
        <fullName evidence="2">BTB domain-containing protein</fullName>
    </recommendedName>
</protein>
<evidence type="ECO:0000259" key="2">
    <source>
        <dbReference type="PROSITE" id="PS50097"/>
    </source>
</evidence>
<name>A0A9N9ZN93_9HYPO</name>
<dbReference type="SUPFAM" id="SSF54695">
    <property type="entry name" value="POZ domain"/>
    <property type="match status" value="1"/>
</dbReference>
<dbReference type="PROSITE" id="PS50097">
    <property type="entry name" value="BTB"/>
    <property type="match status" value="1"/>
</dbReference>
<evidence type="ECO:0000313" key="3">
    <source>
        <dbReference type="EMBL" id="CAH0058729.1"/>
    </source>
</evidence>
<evidence type="ECO:0000256" key="1">
    <source>
        <dbReference type="SAM" id="MobiDB-lite"/>
    </source>
</evidence>
<dbReference type="InterPro" id="IPR000210">
    <property type="entry name" value="BTB/POZ_dom"/>
</dbReference>
<dbReference type="AlphaFoldDB" id="A0A9N9ZN93"/>
<comment type="caution">
    <text evidence="3">The sequence shown here is derived from an EMBL/GenBank/DDBJ whole genome shotgun (WGS) entry which is preliminary data.</text>
</comment>
<evidence type="ECO:0000313" key="4">
    <source>
        <dbReference type="Proteomes" id="UP000775872"/>
    </source>
</evidence>
<dbReference type="OrthoDB" id="9997739at2759"/>
<reference evidence="3" key="1">
    <citation type="submission" date="2021-10" db="EMBL/GenBank/DDBJ databases">
        <authorList>
            <person name="Piombo E."/>
        </authorList>
    </citation>
    <scope>NUCLEOTIDE SEQUENCE</scope>
</reference>
<gene>
    <name evidence="3" type="ORF">CSOL1703_00007753</name>
</gene>
<accession>A0A9N9ZN93</accession>
<organism evidence="3 4">
    <name type="scientific">Clonostachys solani</name>
    <dbReference type="NCBI Taxonomy" id="160281"/>
    <lineage>
        <taxon>Eukaryota</taxon>
        <taxon>Fungi</taxon>
        <taxon>Dikarya</taxon>
        <taxon>Ascomycota</taxon>
        <taxon>Pezizomycotina</taxon>
        <taxon>Sordariomycetes</taxon>
        <taxon>Hypocreomycetidae</taxon>
        <taxon>Hypocreales</taxon>
        <taxon>Bionectriaceae</taxon>
        <taxon>Clonostachys</taxon>
    </lineage>
</organism>
<dbReference type="PANTHER" id="PTHR47843">
    <property type="entry name" value="BTB DOMAIN-CONTAINING PROTEIN-RELATED"/>
    <property type="match status" value="1"/>
</dbReference>
<dbReference type="InterPro" id="IPR011333">
    <property type="entry name" value="SKP1/BTB/POZ_sf"/>
</dbReference>
<feature type="compositionally biased region" description="Polar residues" evidence="1">
    <location>
        <begin position="137"/>
        <end position="146"/>
    </location>
</feature>
<sequence>MNGIPKELVASSGQFRFFVGPDAKEYTIHSDLVALQSPVLSALVSGGLSESISQSVKWDDIDEPSFLSFWEFAYTGDYDVSDAAYSSSDSSNLCSSDEHKKVTDHQNGSSSSEGRMDHQDDAECEQGEGSMRGMISSEATNRQRPTMTWRDHVLGTEYPQDVKDGDYAGAVVHHARVYILADRYGITRLMNLSIHKLGTVMKNCARVEDKAQGIMALLRLCYTNFVPDRLTRLATHRAADSILHLWELEEFHELLNMHAALSKTMLELFLPVAHESSDEGDDGNGDCWYDDRNECKHGELYEWGMDYPSFAPHSTGPSNGWP</sequence>
<dbReference type="Gene3D" id="3.30.710.10">
    <property type="entry name" value="Potassium Channel Kv1.1, Chain A"/>
    <property type="match status" value="1"/>
</dbReference>
<dbReference type="Proteomes" id="UP000775872">
    <property type="component" value="Unassembled WGS sequence"/>
</dbReference>
<keyword evidence="4" id="KW-1185">Reference proteome</keyword>
<dbReference type="EMBL" id="CABFOC020000091">
    <property type="protein sequence ID" value="CAH0058729.1"/>
    <property type="molecule type" value="Genomic_DNA"/>
</dbReference>
<feature type="domain" description="BTB" evidence="2">
    <location>
        <begin position="13"/>
        <end position="82"/>
    </location>
</feature>
<proteinExistence type="predicted"/>